<dbReference type="EMBL" id="BDRX01000043">
    <property type="protein sequence ID" value="GBF93712.1"/>
    <property type="molecule type" value="Genomic_DNA"/>
</dbReference>
<name>A0A2V0P477_9CHLO</name>
<accession>A0A2V0P477</accession>
<dbReference type="AlphaFoldDB" id="A0A2V0P477"/>
<dbReference type="STRING" id="307507.A0A2V0P477"/>
<dbReference type="PANTHER" id="PTHR37909">
    <property type="entry name" value="S-ADENOSYL-L-METHIONINE-DEPENDENT METHYLTRANSFERASES SUPERFAMILY PROTEIN"/>
    <property type="match status" value="1"/>
</dbReference>
<evidence type="ECO:0000313" key="1">
    <source>
        <dbReference type="EMBL" id="GBF93712.1"/>
    </source>
</evidence>
<dbReference type="Proteomes" id="UP000247498">
    <property type="component" value="Unassembled WGS sequence"/>
</dbReference>
<protein>
    <submittedName>
        <fullName evidence="1">Uncharacterized protein</fullName>
    </submittedName>
</protein>
<dbReference type="InterPro" id="IPR029063">
    <property type="entry name" value="SAM-dependent_MTases_sf"/>
</dbReference>
<comment type="caution">
    <text evidence="1">The sequence shown here is derived from an EMBL/GenBank/DDBJ whole genome shotgun (WGS) entry which is preliminary data.</text>
</comment>
<dbReference type="SUPFAM" id="SSF53335">
    <property type="entry name" value="S-adenosyl-L-methionine-dependent methyltransferases"/>
    <property type="match status" value="1"/>
</dbReference>
<organism evidence="1 2">
    <name type="scientific">Raphidocelis subcapitata</name>
    <dbReference type="NCBI Taxonomy" id="307507"/>
    <lineage>
        <taxon>Eukaryota</taxon>
        <taxon>Viridiplantae</taxon>
        <taxon>Chlorophyta</taxon>
        <taxon>core chlorophytes</taxon>
        <taxon>Chlorophyceae</taxon>
        <taxon>CS clade</taxon>
        <taxon>Sphaeropleales</taxon>
        <taxon>Selenastraceae</taxon>
        <taxon>Raphidocelis</taxon>
    </lineage>
</organism>
<gene>
    <name evidence="1" type="ORF">Rsub_06815</name>
</gene>
<reference evidence="1 2" key="1">
    <citation type="journal article" date="2018" name="Sci. Rep.">
        <title>Raphidocelis subcapitata (=Pseudokirchneriella subcapitata) provides an insight into genome evolution and environmental adaptations in the Sphaeropleales.</title>
        <authorList>
            <person name="Suzuki S."/>
            <person name="Yamaguchi H."/>
            <person name="Nakajima N."/>
            <person name="Kawachi M."/>
        </authorList>
    </citation>
    <scope>NUCLEOTIDE SEQUENCE [LARGE SCALE GENOMIC DNA]</scope>
    <source>
        <strain evidence="1 2">NIES-35</strain>
    </source>
</reference>
<dbReference type="Pfam" id="PF13578">
    <property type="entry name" value="Methyltransf_24"/>
    <property type="match status" value="1"/>
</dbReference>
<dbReference type="Gene3D" id="3.40.50.150">
    <property type="entry name" value="Vaccinia Virus protein VP39"/>
    <property type="match status" value="1"/>
</dbReference>
<proteinExistence type="predicted"/>
<dbReference type="PANTHER" id="PTHR37909:SF1">
    <property type="entry name" value="S-ADENOSYL-L-METHIONINE-DEPENDENT METHYLTRANSFERASES SUPERFAMILY PROTEIN"/>
    <property type="match status" value="1"/>
</dbReference>
<evidence type="ECO:0000313" key="2">
    <source>
        <dbReference type="Proteomes" id="UP000247498"/>
    </source>
</evidence>
<dbReference type="InParanoid" id="A0A2V0P477"/>
<dbReference type="OrthoDB" id="186626at2759"/>
<sequence>MDGLWGGTAVRVCAILTLALALLALVLRGWPSAALPGLRRALVLQSGGAAQPPGGGCGRTLSLTPPDQREDIADILESMGAKTGAELGVQRGIFAEQVLARWRGCTQYHLVDVWAHQQINYQVGSNVDDKTHNEYLEETKARMAKFPAAVFHRMYTSDAAKLIPDGSLDFVYVDARHDYCGSRQDLELYWPKLRPGGLLAGHDFARAADGPKGGNWSLCADGTVNPGAVRGAVEDFVRGKGLDVVATLRDRWPSYMIMKPLC</sequence>
<keyword evidence="2" id="KW-1185">Reference proteome</keyword>